<evidence type="ECO:0000256" key="8">
    <source>
        <dbReference type="SAM" id="MobiDB-lite"/>
    </source>
</evidence>
<dbReference type="InterPro" id="IPR038063">
    <property type="entry name" value="Transpep_catalytic_dom"/>
</dbReference>
<evidence type="ECO:0000313" key="11">
    <source>
        <dbReference type="EMBL" id="RPE72666.1"/>
    </source>
</evidence>
<evidence type="ECO:0000256" key="7">
    <source>
        <dbReference type="PROSITE-ProRule" id="PRU01373"/>
    </source>
</evidence>
<dbReference type="Proteomes" id="UP000272193">
    <property type="component" value="Unassembled WGS sequence"/>
</dbReference>
<comment type="caution">
    <text evidence="11">The sequence shown here is derived from an EMBL/GenBank/DDBJ whole genome shotgun (WGS) entry which is preliminary data.</text>
</comment>
<feature type="compositionally biased region" description="Low complexity" evidence="8">
    <location>
        <begin position="30"/>
        <end position="44"/>
    </location>
</feature>
<dbReference type="OrthoDB" id="9809748at2"/>
<dbReference type="UniPathway" id="UPA00219"/>
<feature type="chain" id="PRO_5018313526" evidence="9">
    <location>
        <begin position="23"/>
        <end position="421"/>
    </location>
</feature>
<keyword evidence="9" id="KW-0732">Signal</keyword>
<evidence type="ECO:0000259" key="10">
    <source>
        <dbReference type="PROSITE" id="PS52029"/>
    </source>
</evidence>
<proteinExistence type="inferred from homology"/>
<feature type="region of interest" description="Disordered" evidence="8">
    <location>
        <begin position="27"/>
        <end position="54"/>
    </location>
</feature>
<dbReference type="InterPro" id="IPR005490">
    <property type="entry name" value="LD_TPept_cat_dom"/>
</dbReference>
<dbReference type="PANTHER" id="PTHR36699:SF1">
    <property type="entry name" value="L,D-TRANSPEPTIDASE YAFK-RELATED"/>
    <property type="match status" value="1"/>
</dbReference>
<feature type="active site" description="Nucleophile" evidence="7">
    <location>
        <position position="271"/>
    </location>
</feature>
<dbReference type="GO" id="GO:0004180">
    <property type="term" value="F:carboxypeptidase activity"/>
    <property type="evidence" value="ECO:0007669"/>
    <property type="project" value="UniProtKB-ARBA"/>
</dbReference>
<dbReference type="SUPFAM" id="SSF141523">
    <property type="entry name" value="L,D-transpeptidase catalytic domain-like"/>
    <property type="match status" value="1"/>
</dbReference>
<evidence type="ECO:0000313" key="12">
    <source>
        <dbReference type="Proteomes" id="UP000272193"/>
    </source>
</evidence>
<feature type="signal peptide" evidence="9">
    <location>
        <begin position="1"/>
        <end position="22"/>
    </location>
</feature>
<reference evidence="11 12" key="1">
    <citation type="submission" date="2018-11" db="EMBL/GenBank/DDBJ databases">
        <title>Genomic Encyclopedia of Type Strains, Phase IV (KMG-IV): sequencing the most valuable type-strain genomes for metagenomic binning, comparative biology and taxonomic classification.</title>
        <authorList>
            <person name="Goeker M."/>
        </authorList>
    </citation>
    <scope>NUCLEOTIDE SEQUENCE [LARGE SCALE GENOMIC DNA]</scope>
    <source>
        <strain evidence="11 12">DSM 101684</strain>
    </source>
</reference>
<dbReference type="PROSITE" id="PS52029">
    <property type="entry name" value="LD_TPASE"/>
    <property type="match status" value="1"/>
</dbReference>
<evidence type="ECO:0000256" key="9">
    <source>
        <dbReference type="SAM" id="SignalP"/>
    </source>
</evidence>
<keyword evidence="5 7" id="KW-0573">Peptidoglycan synthesis</keyword>
<dbReference type="AlphaFoldDB" id="A0A3N4UPT7"/>
<comment type="pathway">
    <text evidence="1 7">Cell wall biogenesis; peptidoglycan biosynthesis.</text>
</comment>
<sequence>MKWSLIAISLIATLTFVTQASARSERAAARAHASAPSAASPRAPSKTEARPSGDAEARLMAVYRLIGRAETRAALEAAQQLVNDYPDFQLAQLVYGDLLSSRVRPVSRFGDVPDTAERAAPEALSDLREESRQRLRALRERPPPGKIPSNFVALSPRTRHAIAIDTSRSRLYLFENTAEQGLRLVADYYISVGKLGVDKQAEGDQRTPLGVYYITSNLDPRSLKDFYGSGALPINYPNPIDQLRGRSGNGIWLHGTPPGQYARAPQASDGCIVLANTDLNHIIRTVEVRSTPVVIARQLHWASPQALRAEIKGFEDTLRAWRTAKSSGDVQRVLAFYAPEFRTYKRTLPEWMPALAQEVAATRGREIELKDLSVLRWTDSDDIMVTTFGEVVAGARTGPVKRQYWVRRGTHWKIIFEGVIG</sequence>
<protein>
    <submittedName>
        <fullName evidence="11">L,D-transpeptidase-like protein</fullName>
    </submittedName>
</protein>
<comment type="similarity">
    <text evidence="2">Belongs to the YkuD family.</text>
</comment>
<dbReference type="PANTHER" id="PTHR36699">
    <property type="entry name" value="LD-TRANSPEPTIDASE"/>
    <property type="match status" value="1"/>
</dbReference>
<evidence type="ECO:0000256" key="5">
    <source>
        <dbReference type="ARBA" id="ARBA00022984"/>
    </source>
</evidence>
<keyword evidence="3" id="KW-0808">Transferase</keyword>
<dbReference type="GO" id="GO:0071555">
    <property type="term" value="P:cell wall organization"/>
    <property type="evidence" value="ECO:0007669"/>
    <property type="project" value="UniProtKB-UniRule"/>
</dbReference>
<dbReference type="GO" id="GO:0016740">
    <property type="term" value="F:transferase activity"/>
    <property type="evidence" value="ECO:0007669"/>
    <property type="project" value="UniProtKB-KW"/>
</dbReference>
<dbReference type="GO" id="GO:0008360">
    <property type="term" value="P:regulation of cell shape"/>
    <property type="evidence" value="ECO:0007669"/>
    <property type="project" value="UniProtKB-UniRule"/>
</dbReference>
<evidence type="ECO:0000256" key="6">
    <source>
        <dbReference type="ARBA" id="ARBA00023316"/>
    </source>
</evidence>
<evidence type="ECO:0000256" key="2">
    <source>
        <dbReference type="ARBA" id="ARBA00005992"/>
    </source>
</evidence>
<dbReference type="Pfam" id="PF24125">
    <property type="entry name" value="Cds6_C"/>
    <property type="match status" value="1"/>
</dbReference>
<feature type="compositionally biased region" description="Basic and acidic residues" evidence="8">
    <location>
        <begin position="45"/>
        <end position="54"/>
    </location>
</feature>
<feature type="domain" description="L,D-TPase catalytic" evidence="10">
    <location>
        <begin position="160"/>
        <end position="296"/>
    </location>
</feature>
<dbReference type="InterPro" id="IPR056203">
    <property type="entry name" value="Cds6_C"/>
</dbReference>
<dbReference type="Gene3D" id="2.40.440.10">
    <property type="entry name" value="L,D-transpeptidase catalytic domain-like"/>
    <property type="match status" value="1"/>
</dbReference>
<evidence type="ECO:0000256" key="1">
    <source>
        <dbReference type="ARBA" id="ARBA00004752"/>
    </source>
</evidence>
<accession>A0A3N4UPT7</accession>
<dbReference type="SUPFAM" id="SSF54427">
    <property type="entry name" value="NTF2-like"/>
    <property type="match status" value="1"/>
</dbReference>
<evidence type="ECO:0000256" key="4">
    <source>
        <dbReference type="ARBA" id="ARBA00022960"/>
    </source>
</evidence>
<evidence type="ECO:0000256" key="3">
    <source>
        <dbReference type="ARBA" id="ARBA00022679"/>
    </source>
</evidence>
<keyword evidence="4 7" id="KW-0133">Cell shape</keyword>
<dbReference type="RefSeq" id="WP_124219804.1">
    <property type="nucleotide sequence ID" value="NZ_RKQL01000001.1"/>
</dbReference>
<dbReference type="EMBL" id="RKQL01000001">
    <property type="protein sequence ID" value="RPE72666.1"/>
    <property type="molecule type" value="Genomic_DNA"/>
</dbReference>
<gene>
    <name evidence="11" type="ORF">EDC62_0368</name>
</gene>
<keyword evidence="12" id="KW-1185">Reference proteome</keyword>
<name>A0A3N4UPT7_9BURK</name>
<dbReference type="Pfam" id="PF03734">
    <property type="entry name" value="YkuD"/>
    <property type="match status" value="1"/>
</dbReference>
<dbReference type="Gene3D" id="3.10.450.50">
    <property type="match status" value="1"/>
</dbReference>
<feature type="active site" description="Proton donor/acceptor" evidence="7">
    <location>
        <position position="254"/>
    </location>
</feature>
<dbReference type="InterPro" id="IPR032710">
    <property type="entry name" value="NTF2-like_dom_sf"/>
</dbReference>
<organism evidence="11 12">
    <name type="scientific">Tibeticola sediminis</name>
    <dbReference type="NCBI Taxonomy" id="1917811"/>
    <lineage>
        <taxon>Bacteria</taxon>
        <taxon>Pseudomonadati</taxon>
        <taxon>Pseudomonadota</taxon>
        <taxon>Betaproteobacteria</taxon>
        <taxon>Burkholderiales</taxon>
        <taxon>Comamonadaceae</taxon>
        <taxon>Tibeticola</taxon>
    </lineage>
</organism>
<dbReference type="CDD" id="cd16913">
    <property type="entry name" value="YkuD_like"/>
    <property type="match status" value="1"/>
</dbReference>
<keyword evidence="6 7" id="KW-0961">Cell wall biogenesis/degradation</keyword>
<dbReference type="GO" id="GO:0009252">
    <property type="term" value="P:peptidoglycan biosynthetic process"/>
    <property type="evidence" value="ECO:0007669"/>
    <property type="project" value="UniProtKB-UniPathway"/>
</dbReference>